<keyword evidence="8 12" id="KW-0793">Thylakoid</keyword>
<evidence type="ECO:0000256" key="8">
    <source>
        <dbReference type="ARBA" id="ARBA00023078"/>
    </source>
</evidence>
<keyword evidence="15" id="KW-0150">Chloroplast</keyword>
<accession>A0A1C9JB90</accession>
<dbReference type="EMBL" id="KX808496">
    <property type="protein sequence ID" value="AOP19115.1"/>
    <property type="molecule type" value="Genomic_DNA"/>
</dbReference>
<evidence type="ECO:0000256" key="2">
    <source>
        <dbReference type="ARBA" id="ARBA00008367"/>
    </source>
</evidence>
<evidence type="ECO:0000256" key="5">
    <source>
        <dbReference type="ARBA" id="ARBA00022531"/>
    </source>
</evidence>
<evidence type="ECO:0000256" key="6">
    <source>
        <dbReference type="ARBA" id="ARBA00022692"/>
    </source>
</evidence>
<evidence type="ECO:0000256" key="1">
    <source>
        <dbReference type="ARBA" id="ARBA00004141"/>
    </source>
</evidence>
<evidence type="ECO:0000256" key="4">
    <source>
        <dbReference type="ARBA" id="ARBA00022469"/>
    </source>
</evidence>
<proteinExistence type="inferred from homology"/>
<dbReference type="Pfam" id="PF01737">
    <property type="entry name" value="Ycf9"/>
    <property type="match status" value="1"/>
</dbReference>
<comment type="function">
    <text evidence="13">Controls the interaction of photosystem II (PSII) cores with the light-harvesting antenna, regulates electron flow through the 2 photosystem reaction centers. PSII is a light-driven water plastoquinone oxidoreductase, using light energy to abstract electrons from H(2)O, generating a proton gradient subsequently used for ATP formation.</text>
</comment>
<gene>
    <name evidence="12 15" type="primary">psbZ</name>
</gene>
<dbReference type="GO" id="GO:0009535">
    <property type="term" value="C:chloroplast thylakoid membrane"/>
    <property type="evidence" value="ECO:0007669"/>
    <property type="project" value="UniProtKB-SubCell"/>
</dbReference>
<evidence type="ECO:0000256" key="10">
    <source>
        <dbReference type="ARBA" id="ARBA00023276"/>
    </source>
</evidence>
<geneLocation type="chloroplast" evidence="15"/>
<keyword evidence="15" id="KW-0934">Plastid</keyword>
<keyword evidence="6 12" id="KW-0812">Transmembrane</keyword>
<dbReference type="HAMAP" id="MF_00644">
    <property type="entry name" value="PSII_PsbZ"/>
    <property type="match status" value="1"/>
</dbReference>
<comment type="subunit">
    <text evidence="11 12">PSII is composed of 1 copy each of membrane proteins PsbA, PsbB, PsbC, PsbD, PsbE, PsbF, PsbH, PsbI, PsbJ, PsbK, PsbL, PsbM, PsbT, PsbY, PsbZ, Psb30/Ycf12, at least 3 peripheral proteins of the oxygen-evolving complex and a large number of cofactors. It forms dimeric complexes.</text>
</comment>
<evidence type="ECO:0000256" key="9">
    <source>
        <dbReference type="ARBA" id="ARBA00023136"/>
    </source>
</evidence>
<protein>
    <recommendedName>
        <fullName evidence="3 12">Photosystem II reaction center protein Z</fullName>
        <shortName evidence="12">PSII-Z</shortName>
    </recommendedName>
</protein>
<dbReference type="Gene3D" id="1.10.287.740">
    <property type="entry name" value="Photosystem II PsbZ, reaction centre"/>
    <property type="match status" value="1"/>
</dbReference>
<dbReference type="InterPro" id="IPR036512">
    <property type="entry name" value="PSII_PsbZ_sf"/>
</dbReference>
<dbReference type="PANTHER" id="PTHR34971:SF2">
    <property type="entry name" value="PHOTOSYSTEM II REACTION CENTER PROTEIN Z"/>
    <property type="match status" value="1"/>
</dbReference>
<reference evidence="15" key="2">
    <citation type="submission" date="2016-08" db="EMBL/GenBank/DDBJ databases">
        <authorList>
            <person name="Seilhamer J.J."/>
        </authorList>
    </citation>
    <scope>NUCLEOTIDE SEQUENCE</scope>
</reference>
<keyword evidence="5 12" id="KW-0602">Photosynthesis</keyword>
<feature type="transmembrane region" description="Helical" evidence="14">
    <location>
        <begin position="38"/>
        <end position="59"/>
    </location>
</feature>
<dbReference type="PANTHER" id="PTHR34971">
    <property type="entry name" value="PHOTOSYSTEM II REACTION CENTER PROTEIN Z"/>
    <property type="match status" value="1"/>
</dbReference>
<dbReference type="SUPFAM" id="SSF161055">
    <property type="entry name" value="PsbZ-like"/>
    <property type="match status" value="1"/>
</dbReference>
<keyword evidence="4 12" id="KW-0674">Reaction center</keyword>
<comment type="similarity">
    <text evidence="2 12 13">Belongs to the PsbZ family.</text>
</comment>
<sequence>MNLLFQLTVFSFIAFTILLVIGVPVVFAGNYGNSKNTLSTGIGIWFLLVFAVGIFNSFVV</sequence>
<evidence type="ECO:0000256" key="12">
    <source>
        <dbReference type="HAMAP-Rule" id="MF_00644"/>
    </source>
</evidence>
<dbReference type="AlphaFoldDB" id="A0A1C9JB90"/>
<name>A0A1C9JB90_9CHLO</name>
<keyword evidence="9 12" id="KW-0472">Membrane</keyword>
<dbReference type="GO" id="GO:0009539">
    <property type="term" value="C:photosystem II reaction center"/>
    <property type="evidence" value="ECO:0007669"/>
    <property type="project" value="InterPro"/>
</dbReference>
<comment type="subcellular location">
    <subcellularLocation>
        <location evidence="1">Membrane</location>
        <topology evidence="1">Multi-pass membrane protein</topology>
    </subcellularLocation>
    <subcellularLocation>
        <location evidence="12">Plastid</location>
        <location evidence="12">Chloroplast thylakoid membrane</location>
        <topology evidence="12">Multi-pass membrane protein</topology>
    </subcellularLocation>
</comment>
<dbReference type="InterPro" id="IPR002644">
    <property type="entry name" value="PSII_PsbZ"/>
</dbReference>
<evidence type="ECO:0000256" key="7">
    <source>
        <dbReference type="ARBA" id="ARBA00022989"/>
    </source>
</evidence>
<dbReference type="NCBIfam" id="TIGR03043">
    <property type="entry name" value="PS_II_psbZ"/>
    <property type="match status" value="1"/>
</dbReference>
<dbReference type="GO" id="GO:0015979">
    <property type="term" value="P:photosynthesis"/>
    <property type="evidence" value="ECO:0007669"/>
    <property type="project" value="UniProtKB-UniRule"/>
</dbReference>
<evidence type="ECO:0000256" key="11">
    <source>
        <dbReference type="ARBA" id="ARBA00038734"/>
    </source>
</evidence>
<evidence type="ECO:0000256" key="14">
    <source>
        <dbReference type="SAM" id="Phobius"/>
    </source>
</evidence>
<keyword evidence="10 12" id="KW-0604">Photosystem II</keyword>
<comment type="function">
    <text evidence="12">May control the interaction of photosystem II (PSII) cores with the light-harvesting antenna, regulates electron flow through the 2 photosystem reaction centers. PSII is a light-driven water plastoquinone oxidoreductase, using light energy to abstract electrons from H(2)O, generating a proton gradient subsequently used for ATP formation.</text>
</comment>
<evidence type="ECO:0000256" key="3">
    <source>
        <dbReference type="ARBA" id="ARBA00021665"/>
    </source>
</evidence>
<evidence type="ECO:0000256" key="13">
    <source>
        <dbReference type="RuleBase" id="RU003472"/>
    </source>
</evidence>
<dbReference type="GO" id="GO:0042549">
    <property type="term" value="P:photosystem II stabilization"/>
    <property type="evidence" value="ECO:0007669"/>
    <property type="project" value="InterPro"/>
</dbReference>
<keyword evidence="7 12" id="KW-1133">Transmembrane helix</keyword>
<reference evidence="15" key="1">
    <citation type="journal article" date="2016" name="Genome Biol. Evol.">
        <title>Evolutionary Dynamics of Chloroplast Genomes in Low Light: A Case Study of the Endolithic Green Alga Ostreobium quekettii.</title>
        <authorList>
            <person name="R Marcelino V."/>
            <person name="Cremen M.C."/>
            <person name="Jackson C.J."/>
            <person name="Larkum A.A."/>
            <person name="Verbruggen H."/>
        </authorList>
    </citation>
    <scope>NUCLEOTIDE SEQUENCE</scope>
</reference>
<organism evidence="15">
    <name type="scientific">Halimeda discoidea</name>
    <dbReference type="NCBI Taxonomy" id="118222"/>
    <lineage>
        <taxon>Eukaryota</taxon>
        <taxon>Viridiplantae</taxon>
        <taxon>Chlorophyta</taxon>
        <taxon>core chlorophytes</taxon>
        <taxon>Ulvophyceae</taxon>
        <taxon>TCBD clade</taxon>
        <taxon>Bryopsidales</taxon>
        <taxon>Halimedineae</taxon>
        <taxon>Halimedaceae</taxon>
        <taxon>Halimedeae</taxon>
        <taxon>Halimeda</taxon>
    </lineage>
</organism>
<evidence type="ECO:0000313" key="15">
    <source>
        <dbReference type="EMBL" id="AOP19115.1"/>
    </source>
</evidence>